<gene>
    <name evidence="2" type="ORF">LPT13_11510</name>
</gene>
<accession>A0ABS9WJC7</accession>
<comment type="caution">
    <text evidence="2">The sequence shown here is derived from an EMBL/GenBank/DDBJ whole genome shotgun (WGS) entry which is preliminary data.</text>
</comment>
<sequence>MITLQDVIDLGIFEDIWPAAPCEGYRDRVVTGAGILDCEPFLGGYDSFVPGELIFTSLGFARRDPALADEAVRAMIEQDVAALVIKPVALDAISADAAALSAARGVPVLFYEGHYVERLMAAVLALVAEDQAQSQRDARIDALLAPRDEAAVRAALFEVAHATGSTVQCVAARPVVADGCTLPALQGELGAALYAFQRDWPVVVQASVVRYHDRLLAFASYDRPPRGAVARSEVDLITRLGAVGRLSLGVSQEVPLGQGDLAIRQACAALDAACEGRRPSVRWADLGIDAFRVAAAGDRLFSGTARLYRDLLEGYDGAHGAELSDTARAYAAAFGEVRATAEALYQHPNTVRYRLRRIREVLGLPDLADRELAALLMLAYSLTD</sequence>
<evidence type="ECO:0000313" key="3">
    <source>
        <dbReference type="Proteomes" id="UP001430755"/>
    </source>
</evidence>
<dbReference type="InterPro" id="IPR051448">
    <property type="entry name" value="CdaR-like_regulators"/>
</dbReference>
<keyword evidence="3" id="KW-1185">Reference proteome</keyword>
<feature type="domain" description="PucR C-terminal helix-turn-helix" evidence="1">
    <location>
        <begin position="324"/>
        <end position="380"/>
    </location>
</feature>
<dbReference type="InterPro" id="IPR042070">
    <property type="entry name" value="PucR_C-HTH_sf"/>
</dbReference>
<dbReference type="PANTHER" id="PTHR33744:SF7">
    <property type="entry name" value="PUCR FAMILY TRANSCRIPTIONAL REGULATOR"/>
    <property type="match status" value="1"/>
</dbReference>
<dbReference type="Pfam" id="PF13556">
    <property type="entry name" value="HTH_30"/>
    <property type="match status" value="1"/>
</dbReference>
<name>A0ABS9WJC7_9ACTN</name>
<dbReference type="Gene3D" id="1.10.10.2840">
    <property type="entry name" value="PucR C-terminal helix-turn-helix domain"/>
    <property type="match status" value="1"/>
</dbReference>
<dbReference type="RefSeq" id="WP_242166545.1">
    <property type="nucleotide sequence ID" value="NZ_JAJMLW010000004.1"/>
</dbReference>
<dbReference type="InterPro" id="IPR025736">
    <property type="entry name" value="PucR_C-HTH_dom"/>
</dbReference>
<proteinExistence type="predicted"/>
<dbReference type="PANTHER" id="PTHR33744">
    <property type="entry name" value="CARBOHYDRATE DIACID REGULATOR"/>
    <property type="match status" value="1"/>
</dbReference>
<reference evidence="2" key="1">
    <citation type="submission" date="2021-11" db="EMBL/GenBank/DDBJ databases">
        <title>A Novel Adlercreutzia Species, isolated from a Allomyrina dichotoma larva feces.</title>
        <authorList>
            <person name="Suh M.K."/>
        </authorList>
    </citation>
    <scope>NUCLEOTIDE SEQUENCE</scope>
    <source>
        <strain evidence="2">JBNU-10</strain>
    </source>
</reference>
<evidence type="ECO:0000259" key="1">
    <source>
        <dbReference type="Pfam" id="PF13556"/>
    </source>
</evidence>
<evidence type="ECO:0000313" key="2">
    <source>
        <dbReference type="EMBL" id="MCI2242973.1"/>
    </source>
</evidence>
<protein>
    <submittedName>
        <fullName evidence="2">PucR family transcriptional regulator</fullName>
    </submittedName>
</protein>
<dbReference type="Proteomes" id="UP001430755">
    <property type="component" value="Unassembled WGS sequence"/>
</dbReference>
<organism evidence="2 3">
    <name type="scientific">Adlercreutzia faecimuris</name>
    <dbReference type="NCBI Taxonomy" id="2897341"/>
    <lineage>
        <taxon>Bacteria</taxon>
        <taxon>Bacillati</taxon>
        <taxon>Actinomycetota</taxon>
        <taxon>Coriobacteriia</taxon>
        <taxon>Eggerthellales</taxon>
        <taxon>Eggerthellaceae</taxon>
        <taxon>Adlercreutzia</taxon>
    </lineage>
</organism>
<dbReference type="EMBL" id="JAJMLW010000004">
    <property type="protein sequence ID" value="MCI2242973.1"/>
    <property type="molecule type" value="Genomic_DNA"/>
</dbReference>